<organism evidence="2 3">
    <name type="scientific">Achlya hypogyna</name>
    <name type="common">Oomycete</name>
    <name type="synonym">Protoachlya hypogyna</name>
    <dbReference type="NCBI Taxonomy" id="1202772"/>
    <lineage>
        <taxon>Eukaryota</taxon>
        <taxon>Sar</taxon>
        <taxon>Stramenopiles</taxon>
        <taxon>Oomycota</taxon>
        <taxon>Saprolegniomycetes</taxon>
        <taxon>Saprolegniales</taxon>
        <taxon>Achlyaceae</taxon>
        <taxon>Achlya</taxon>
    </lineage>
</organism>
<name>A0A1V9YJ26_ACHHY</name>
<reference evidence="2 3" key="1">
    <citation type="journal article" date="2014" name="Genome Biol. Evol.">
        <title>The secreted proteins of Achlya hypogyna and Thraustotheca clavata identify the ancestral oomycete secretome and reveal gene acquisitions by horizontal gene transfer.</title>
        <authorList>
            <person name="Misner I."/>
            <person name="Blouin N."/>
            <person name="Leonard G."/>
            <person name="Richards T.A."/>
            <person name="Lane C.E."/>
        </authorList>
    </citation>
    <scope>NUCLEOTIDE SEQUENCE [LARGE SCALE GENOMIC DNA]</scope>
    <source>
        <strain evidence="2 3">ATCC 48635</strain>
    </source>
</reference>
<dbReference type="AlphaFoldDB" id="A0A1V9YJ26"/>
<evidence type="ECO:0008006" key="4">
    <source>
        <dbReference type="Google" id="ProtNLM"/>
    </source>
</evidence>
<dbReference type="Proteomes" id="UP000243579">
    <property type="component" value="Unassembled WGS sequence"/>
</dbReference>
<proteinExistence type="predicted"/>
<sequence>MWRRYYCHYSHLVRSLRQHGYETHDTFKVIIGDPATIVLLDPVVCVAFIVDSLASIDYASRAMLRATQIESLVTFGLATLYLSRVLWFAYAGLTMASFVLKRLRTIPFVPLDTTTLALSISILAGPLTYLQSRTLVCIDVYNWAVACVLPCPSYANETIMACIVYSATVALAPFANGLLVPVIHRFYHRKVSVATRIPRFASYAPAMEIKHQLLLAIAVSHPCMWWHREEAMTVVGGAFHRITSHEPAYRKNMGLAQRSADAHVLCGRPGVPRVRLNMTLVQLIDMPLETPPKPRTLGSIKTSNGAFVIHCGANQSPWVL</sequence>
<evidence type="ECO:0000313" key="3">
    <source>
        <dbReference type="Proteomes" id="UP000243579"/>
    </source>
</evidence>
<feature type="transmembrane region" description="Helical" evidence="1">
    <location>
        <begin position="158"/>
        <end position="180"/>
    </location>
</feature>
<dbReference type="OrthoDB" id="71470at2759"/>
<feature type="transmembrane region" description="Helical" evidence="1">
    <location>
        <begin position="72"/>
        <end position="93"/>
    </location>
</feature>
<keyword evidence="3" id="KW-1185">Reference proteome</keyword>
<accession>A0A1V9YJ26</accession>
<evidence type="ECO:0000256" key="1">
    <source>
        <dbReference type="SAM" id="Phobius"/>
    </source>
</evidence>
<evidence type="ECO:0000313" key="2">
    <source>
        <dbReference type="EMBL" id="OQR85721.1"/>
    </source>
</evidence>
<protein>
    <recommendedName>
        <fullName evidence="4">Transmembrane protein</fullName>
    </recommendedName>
</protein>
<dbReference type="EMBL" id="JNBR01001610">
    <property type="protein sequence ID" value="OQR85721.1"/>
    <property type="molecule type" value="Genomic_DNA"/>
</dbReference>
<keyword evidence="1" id="KW-0812">Transmembrane</keyword>
<comment type="caution">
    <text evidence="2">The sequence shown here is derived from an EMBL/GenBank/DDBJ whole genome shotgun (WGS) entry which is preliminary data.</text>
</comment>
<keyword evidence="1" id="KW-0472">Membrane</keyword>
<keyword evidence="1" id="KW-1133">Transmembrane helix</keyword>
<gene>
    <name evidence="2" type="ORF">ACHHYP_11493</name>
</gene>